<dbReference type="GO" id="GO:0006397">
    <property type="term" value="P:mRNA processing"/>
    <property type="evidence" value="ECO:0007669"/>
    <property type="project" value="UniProtKB-KW"/>
</dbReference>
<dbReference type="InterPro" id="IPR043519">
    <property type="entry name" value="NT_sf"/>
</dbReference>
<evidence type="ECO:0000256" key="1">
    <source>
        <dbReference type="ARBA" id="ARBA00001936"/>
    </source>
</evidence>
<evidence type="ECO:0000256" key="14">
    <source>
        <dbReference type="SAM" id="MobiDB-lite"/>
    </source>
</evidence>
<dbReference type="GO" id="GO:0005634">
    <property type="term" value="C:nucleus"/>
    <property type="evidence" value="ECO:0007669"/>
    <property type="project" value="UniProtKB-SubCell"/>
</dbReference>
<comment type="subcellular location">
    <subcellularLocation>
        <location evidence="3">Nucleus</location>
    </subcellularLocation>
</comment>
<reference evidence="18" key="1">
    <citation type="journal article" date="2009" name="Rice">
        <title>De Novo Next Generation Sequencing of Plant Genomes.</title>
        <authorList>
            <person name="Rounsley S."/>
            <person name="Marri P.R."/>
            <person name="Yu Y."/>
            <person name="He R."/>
            <person name="Sisneros N."/>
            <person name="Goicoechea J.L."/>
            <person name="Lee S.J."/>
            <person name="Angelova A."/>
            <person name="Kudrna D."/>
            <person name="Luo M."/>
            <person name="Affourtit J."/>
            <person name="Desany B."/>
            <person name="Knight J."/>
            <person name="Niazi F."/>
            <person name="Egholm M."/>
            <person name="Wing R.A."/>
        </authorList>
    </citation>
    <scope>NUCLEOTIDE SEQUENCE [LARGE SCALE GENOMIC DNA]</scope>
    <source>
        <strain evidence="18">cv. IRGC 105608</strain>
    </source>
</reference>
<evidence type="ECO:0000256" key="11">
    <source>
        <dbReference type="ARBA" id="ARBA00022842"/>
    </source>
</evidence>
<dbReference type="Gene3D" id="1.10.1410.10">
    <property type="match status" value="1"/>
</dbReference>
<keyword evidence="7" id="KW-0808">Transferase</keyword>
<sequence>MAGSFVAVRGKPRSSPKRSGGGGADPPLSLAMPTVADLHKTAELEKFLVEAGLYEGEEESAKREEVLREIDQIVKEWVKKVTIQKGYSEQMVKEANAVLFTFGSYRLGVHGPGADIDALCIGPSYVKREEEFFVMLYGALSEMEEVTELQPVPDAHVPVMKFKFRGLPIDLLYASVSLPVIPPDFDISQGSVLCDVDEATVRSLNGCRVADQILRLVPNAEIFRKTLRCLKYWAQRRGVYSNVTGLLGGVSWALLVARVCQLYPNAVPSMLVSRFFRVFTQWQWPNPVMLCAIENDDNLGFAVWDPRKNPRDRSHVMPIITPAYPCMNSSYNVSTSTLRVIMEQFQFGNKICQEIELNKASWSSLFEPFQFFEAYTRYLVVDIVADDDDDLRLWKGWIESRLRQLTLKIERDTKGMLQCHPNPCEYADPSIQCAHCAFYMGLSRKEGMKIRGQKFDIRGTVDEFMHEIGMYTQWKSGMDLAVTHVRKKEIPLYVFEQGCQKTRPPTPICAEQQDQSDKNDSEVCTTTASLVGQLKRKYHSVGGADVDSFKSVRRASVSPACEEASIQLHDDANFGLTNCSTSPHGSEGSTVSGNSCAAVGTIGLVDETSLPGCLMPNVENDPIRTILEQAPSESVVEKDERKLEGIESLASSNCTEFMEVAEVVAGTILTENGDIRLSGHEDKRSSGIEKPWKLKYEVLRQGSGVMDLWLWED</sequence>
<evidence type="ECO:0000256" key="3">
    <source>
        <dbReference type="ARBA" id="ARBA00004123"/>
    </source>
</evidence>
<dbReference type="Pfam" id="PF20750">
    <property type="entry name" value="PAP_NTPase"/>
    <property type="match status" value="1"/>
</dbReference>
<organism evidence="18">
    <name type="scientific">Oryza barthii</name>
    <dbReference type="NCBI Taxonomy" id="65489"/>
    <lineage>
        <taxon>Eukaryota</taxon>
        <taxon>Viridiplantae</taxon>
        <taxon>Streptophyta</taxon>
        <taxon>Embryophyta</taxon>
        <taxon>Tracheophyta</taxon>
        <taxon>Spermatophyta</taxon>
        <taxon>Magnoliopsida</taxon>
        <taxon>Liliopsida</taxon>
        <taxon>Poales</taxon>
        <taxon>Poaceae</taxon>
        <taxon>BOP clade</taxon>
        <taxon>Oryzoideae</taxon>
        <taxon>Oryzeae</taxon>
        <taxon>Oryzinae</taxon>
        <taxon>Oryza</taxon>
    </lineage>
</organism>
<dbReference type="Pfam" id="PF04928">
    <property type="entry name" value="PAP_central"/>
    <property type="match status" value="1"/>
</dbReference>
<dbReference type="Gene3D" id="3.30.70.590">
    <property type="entry name" value="Poly(A) polymerase predicted RNA binding domain"/>
    <property type="match status" value="1"/>
</dbReference>
<feature type="domain" description="Poly(A) polymerase nucleotidyltransferase" evidence="17">
    <location>
        <begin position="25"/>
        <end position="217"/>
    </location>
</feature>
<keyword evidence="11" id="KW-0460">Magnesium</keyword>
<dbReference type="GO" id="GO:0046872">
    <property type="term" value="F:metal ion binding"/>
    <property type="evidence" value="ECO:0007669"/>
    <property type="project" value="UniProtKB-KW"/>
</dbReference>
<evidence type="ECO:0000256" key="9">
    <source>
        <dbReference type="ARBA" id="ARBA00022741"/>
    </source>
</evidence>
<evidence type="ECO:0000259" key="17">
    <source>
        <dbReference type="Pfam" id="PF20750"/>
    </source>
</evidence>
<name>A0A0D3F2P7_9ORYZ</name>
<evidence type="ECO:0000256" key="2">
    <source>
        <dbReference type="ARBA" id="ARBA00001946"/>
    </source>
</evidence>
<comment type="cofactor">
    <cofactor evidence="1">
        <name>Mn(2+)</name>
        <dbReference type="ChEBI" id="CHEBI:29035"/>
    </cofactor>
</comment>
<dbReference type="AlphaFoldDB" id="A0A0D3F2P7"/>
<keyword evidence="10" id="KW-0067">ATP-binding</keyword>
<keyword evidence="6" id="KW-0507">mRNA processing</keyword>
<keyword evidence="19" id="KW-1185">Reference proteome</keyword>
<dbReference type="SUPFAM" id="SSF81301">
    <property type="entry name" value="Nucleotidyltransferase"/>
    <property type="match status" value="1"/>
</dbReference>
<dbReference type="EnsemblPlants" id="OBART02G09430.1">
    <property type="protein sequence ID" value="OBART02G09430.1"/>
    <property type="gene ID" value="OBART02G09430"/>
</dbReference>
<feature type="domain" description="Poly(A) polymerase RNA-binding" evidence="15">
    <location>
        <begin position="430"/>
        <end position="502"/>
    </location>
</feature>
<dbReference type="InterPro" id="IPR007012">
    <property type="entry name" value="PolA_pol_cen_dom"/>
</dbReference>
<dbReference type="STRING" id="65489.A0A0D3F2P7"/>
<keyword evidence="9" id="KW-0547">Nucleotide-binding</keyword>
<dbReference type="InterPro" id="IPR011068">
    <property type="entry name" value="NuclTrfase_I-like_C"/>
</dbReference>
<evidence type="ECO:0000259" key="16">
    <source>
        <dbReference type="Pfam" id="PF04928"/>
    </source>
</evidence>
<evidence type="ECO:0000256" key="12">
    <source>
        <dbReference type="ARBA" id="ARBA00023242"/>
    </source>
</evidence>
<dbReference type="PaxDb" id="65489-OBART02G09430.1"/>
<dbReference type="Pfam" id="PF04926">
    <property type="entry name" value="PAP_RNA-bind"/>
    <property type="match status" value="2"/>
</dbReference>
<evidence type="ECO:0000256" key="5">
    <source>
        <dbReference type="ARBA" id="ARBA00012388"/>
    </source>
</evidence>
<evidence type="ECO:0000256" key="7">
    <source>
        <dbReference type="ARBA" id="ARBA00022679"/>
    </source>
</evidence>
<dbReference type="PANTHER" id="PTHR10682">
    <property type="entry name" value="POLY A POLYMERASE"/>
    <property type="match status" value="1"/>
</dbReference>
<dbReference type="CDD" id="cd05402">
    <property type="entry name" value="NT_PAP_TUTase"/>
    <property type="match status" value="1"/>
</dbReference>
<dbReference type="SUPFAM" id="SSF55003">
    <property type="entry name" value="PAP/Archaeal CCA-adding enzyme, C-terminal domain"/>
    <property type="match status" value="1"/>
</dbReference>
<evidence type="ECO:0000256" key="8">
    <source>
        <dbReference type="ARBA" id="ARBA00022723"/>
    </source>
</evidence>
<dbReference type="SUPFAM" id="SSF81631">
    <property type="entry name" value="PAP/OAS1 substrate-binding domain"/>
    <property type="match status" value="1"/>
</dbReference>
<dbReference type="InterPro" id="IPR007010">
    <property type="entry name" value="PolA_pol_RNA-bd_dom"/>
</dbReference>
<evidence type="ECO:0000256" key="10">
    <source>
        <dbReference type="ARBA" id="ARBA00022840"/>
    </source>
</evidence>
<dbReference type="FunFam" id="3.30.70.590:FF:000002">
    <property type="entry name" value="Nuclear poly(A) polymerase 4"/>
    <property type="match status" value="1"/>
</dbReference>
<keyword evidence="12" id="KW-0539">Nucleus</keyword>
<feature type="region of interest" description="Disordered" evidence="14">
    <location>
        <begin position="1"/>
        <end position="30"/>
    </location>
</feature>
<dbReference type="InterPro" id="IPR048840">
    <property type="entry name" value="PolA_pol_NTPase"/>
</dbReference>
<accession>A0A0D3F2P7</accession>
<dbReference type="FunFam" id="1.10.1410.10:FF:000001">
    <property type="entry name" value="Putative poly(A) polymerase gamma"/>
    <property type="match status" value="1"/>
</dbReference>
<proteinExistence type="inferred from homology"/>
<dbReference type="EC" id="2.7.7.19" evidence="5"/>
<evidence type="ECO:0000313" key="19">
    <source>
        <dbReference type="Proteomes" id="UP000026960"/>
    </source>
</evidence>
<comment type="catalytic activity">
    <reaction evidence="13">
        <text>RNA(n) + ATP = RNA(n)-3'-adenine ribonucleotide + diphosphate</text>
        <dbReference type="Rhea" id="RHEA:11332"/>
        <dbReference type="Rhea" id="RHEA-COMP:14527"/>
        <dbReference type="Rhea" id="RHEA-COMP:17347"/>
        <dbReference type="ChEBI" id="CHEBI:30616"/>
        <dbReference type="ChEBI" id="CHEBI:33019"/>
        <dbReference type="ChEBI" id="CHEBI:140395"/>
        <dbReference type="ChEBI" id="CHEBI:173115"/>
        <dbReference type="EC" id="2.7.7.19"/>
    </reaction>
</comment>
<evidence type="ECO:0000259" key="15">
    <source>
        <dbReference type="Pfam" id="PF04926"/>
    </source>
</evidence>
<dbReference type="Gene3D" id="3.30.460.10">
    <property type="entry name" value="Beta Polymerase, domain 2"/>
    <property type="match status" value="1"/>
</dbReference>
<feature type="domain" description="Poly(A) polymerase central" evidence="16">
    <location>
        <begin position="223"/>
        <end position="367"/>
    </location>
</feature>
<evidence type="ECO:0000313" key="18">
    <source>
        <dbReference type="EnsemblPlants" id="OBART02G09430.1"/>
    </source>
</evidence>
<evidence type="ECO:0000256" key="4">
    <source>
        <dbReference type="ARBA" id="ARBA00010912"/>
    </source>
</evidence>
<dbReference type="Proteomes" id="UP000026960">
    <property type="component" value="Chromosome 2"/>
</dbReference>
<keyword evidence="8" id="KW-0479">Metal-binding</keyword>
<dbReference type="Gramene" id="OBART02G09430.1">
    <property type="protein sequence ID" value="OBART02G09430.1"/>
    <property type="gene ID" value="OBART02G09430"/>
</dbReference>
<protein>
    <recommendedName>
        <fullName evidence="5">polynucleotide adenylyltransferase</fullName>
        <ecNumber evidence="5">2.7.7.19</ecNumber>
    </recommendedName>
</protein>
<feature type="domain" description="Poly(A) polymerase RNA-binding" evidence="15">
    <location>
        <begin position="370"/>
        <end position="428"/>
    </location>
</feature>
<reference evidence="18" key="2">
    <citation type="submission" date="2015-03" db="UniProtKB">
        <authorList>
            <consortium name="EnsemblPlants"/>
        </authorList>
    </citation>
    <scope>IDENTIFICATION</scope>
</reference>
<dbReference type="PANTHER" id="PTHR10682:SF27">
    <property type="entry name" value="POLY(A) POLYMERASE"/>
    <property type="match status" value="1"/>
</dbReference>
<dbReference type="GO" id="GO:0005524">
    <property type="term" value="F:ATP binding"/>
    <property type="evidence" value="ECO:0007669"/>
    <property type="project" value="UniProtKB-KW"/>
</dbReference>
<comment type="similarity">
    <text evidence="4">Belongs to the poly(A) polymerase family.</text>
</comment>
<evidence type="ECO:0000256" key="13">
    <source>
        <dbReference type="ARBA" id="ARBA00048830"/>
    </source>
</evidence>
<dbReference type="FunFam" id="3.30.460.10:FF:000002">
    <property type="entry name" value="Poly(A) polymerase alpha, putative"/>
    <property type="match status" value="1"/>
</dbReference>
<dbReference type="eggNOG" id="KOG2245">
    <property type="taxonomic scope" value="Eukaryota"/>
</dbReference>
<dbReference type="GO" id="GO:1990817">
    <property type="term" value="F:poly(A) RNA polymerase activity"/>
    <property type="evidence" value="ECO:0007669"/>
    <property type="project" value="UniProtKB-EC"/>
</dbReference>
<dbReference type="GO" id="GO:0031123">
    <property type="term" value="P:RNA 3'-end processing"/>
    <property type="evidence" value="ECO:0007669"/>
    <property type="project" value="InterPro"/>
</dbReference>
<evidence type="ECO:0000256" key="6">
    <source>
        <dbReference type="ARBA" id="ARBA00022664"/>
    </source>
</evidence>
<comment type="cofactor">
    <cofactor evidence="2">
        <name>Mg(2+)</name>
        <dbReference type="ChEBI" id="CHEBI:18420"/>
    </cofactor>
</comment>
<dbReference type="GO" id="GO:0003723">
    <property type="term" value="F:RNA binding"/>
    <property type="evidence" value="ECO:0007669"/>
    <property type="project" value="InterPro"/>
</dbReference>